<dbReference type="EMBL" id="VOHK01000004">
    <property type="protein sequence ID" value="TWT20239.1"/>
    <property type="molecule type" value="Genomic_DNA"/>
</dbReference>
<proteinExistence type="predicted"/>
<reference evidence="3 4" key="1">
    <citation type="journal article" date="2008" name="Int. J. Syst. Evol. Microbiol.">
        <title>Luteimonas marina sp. nov., isolated from seawater.</title>
        <authorList>
            <person name="Baik K.S."/>
            <person name="Park S.C."/>
            <person name="Kim M.S."/>
            <person name="Kim E.M."/>
            <person name="Park C."/>
            <person name="Chun J."/>
            <person name="Seong C.N."/>
        </authorList>
    </citation>
    <scope>NUCLEOTIDE SEQUENCE [LARGE SCALE GENOMIC DNA]</scope>
    <source>
        <strain evidence="3 4">FR1330</strain>
    </source>
</reference>
<dbReference type="OrthoDB" id="5759241at2"/>
<dbReference type="Proteomes" id="UP000319980">
    <property type="component" value="Unassembled WGS sequence"/>
</dbReference>
<dbReference type="AlphaFoldDB" id="A0A5C5U396"/>
<feature type="compositionally biased region" description="Low complexity" evidence="1">
    <location>
        <begin position="547"/>
        <end position="575"/>
    </location>
</feature>
<keyword evidence="2" id="KW-0732">Signal</keyword>
<accession>A0A5C5U396</accession>
<organism evidence="3 4">
    <name type="scientific">Luteimonas marina</name>
    <dbReference type="NCBI Taxonomy" id="488485"/>
    <lineage>
        <taxon>Bacteria</taxon>
        <taxon>Pseudomonadati</taxon>
        <taxon>Pseudomonadota</taxon>
        <taxon>Gammaproteobacteria</taxon>
        <taxon>Lysobacterales</taxon>
        <taxon>Lysobacteraceae</taxon>
        <taxon>Luteimonas</taxon>
    </lineage>
</organism>
<dbReference type="RefSeq" id="WP_146387899.1">
    <property type="nucleotide sequence ID" value="NZ_VOHK01000004.1"/>
</dbReference>
<protein>
    <submittedName>
        <fullName evidence="3">Uncharacterized protein</fullName>
    </submittedName>
</protein>
<evidence type="ECO:0000256" key="2">
    <source>
        <dbReference type="SAM" id="SignalP"/>
    </source>
</evidence>
<dbReference type="GO" id="GO:0005975">
    <property type="term" value="P:carbohydrate metabolic process"/>
    <property type="evidence" value="ECO:0007669"/>
    <property type="project" value="InterPro"/>
</dbReference>
<dbReference type="SUPFAM" id="SSF48208">
    <property type="entry name" value="Six-hairpin glycosidases"/>
    <property type="match status" value="1"/>
</dbReference>
<dbReference type="InterPro" id="IPR008928">
    <property type="entry name" value="6-hairpin_glycosidase_sf"/>
</dbReference>
<comment type="caution">
    <text evidence="3">The sequence shown here is derived from an EMBL/GenBank/DDBJ whole genome shotgun (WGS) entry which is preliminary data.</text>
</comment>
<sequence>MKIVRSLFLLAVLAMPCGTVAAQSPPTTITLTPNGDVGSVELVNLGIPFPQGMLTSSTQVRILDASGAEVPAFVSATLRWHWTDNSIRAVRVQFQANPGMAYRFDISQPRTRSIAAVPYDNGTRAGKMGAPVPRVVATLDPAWLTLSQIAGPQLTYSADRSYDRYVDRQWQWAKDTPYSGVHGFLFDRAAVIGYQYVRSGRPDVFLEFYNSATFYLSKIKRTGNGGGWPDCTGGWEFDGVNACDPKYSYIAPQLLLVALAGDDTRLDAQTIRHMAYNQITGGWSGAPGPYQGGNQSWTERNAGLALEHLVSSYELTGSSETRQYVQNMLGWLYAHQQTPPGSDPFTGAWTHSWQAHEGLNYDPATDVRGGSPWMSANIVGGLWRAWLATGDARIPTMLRDFGRYLEQHGFAPDEMAGNWLSGCNANGTIGWYFSSAISPQSRVIAIQNDQGGGSDAHNPELLMAVAAARHFETDPVWRTRLEQRAQRLGQYLNTQCAAASHTARAFNWQNRNPELTWLLAQSASRPIRRSGSAPLAPPRASGSRTNASAPPRATMPAAASSASAATAQAPPTTRAVPGPQYAPHSHVRITPAVVVFWQRLRNWFDGLLPPDAATEDER</sequence>
<evidence type="ECO:0000313" key="4">
    <source>
        <dbReference type="Proteomes" id="UP000319980"/>
    </source>
</evidence>
<feature type="chain" id="PRO_5022937372" evidence="2">
    <location>
        <begin position="22"/>
        <end position="618"/>
    </location>
</feature>
<evidence type="ECO:0000256" key="1">
    <source>
        <dbReference type="SAM" id="MobiDB-lite"/>
    </source>
</evidence>
<name>A0A5C5U396_9GAMM</name>
<evidence type="ECO:0000313" key="3">
    <source>
        <dbReference type="EMBL" id="TWT20239.1"/>
    </source>
</evidence>
<keyword evidence="4" id="KW-1185">Reference proteome</keyword>
<gene>
    <name evidence="3" type="ORF">FQY83_10905</name>
</gene>
<feature type="signal peptide" evidence="2">
    <location>
        <begin position="1"/>
        <end position="21"/>
    </location>
</feature>
<feature type="region of interest" description="Disordered" evidence="1">
    <location>
        <begin position="528"/>
        <end position="580"/>
    </location>
</feature>